<dbReference type="SUPFAM" id="SSF51735">
    <property type="entry name" value="NAD(P)-binding Rossmann-fold domains"/>
    <property type="match status" value="1"/>
</dbReference>
<evidence type="ECO:0000256" key="3">
    <source>
        <dbReference type="ARBA" id="ARBA00023002"/>
    </source>
</evidence>
<dbReference type="GO" id="GO:0016491">
    <property type="term" value="F:oxidoreductase activity"/>
    <property type="evidence" value="ECO:0007669"/>
    <property type="project" value="UniProtKB-KW"/>
</dbReference>
<organism evidence="6 7">
    <name type="scientific">Hydrogenispora ethanolica</name>
    <dbReference type="NCBI Taxonomy" id="1082276"/>
    <lineage>
        <taxon>Bacteria</taxon>
        <taxon>Bacillati</taxon>
        <taxon>Bacillota</taxon>
        <taxon>Hydrogenispora</taxon>
    </lineage>
</organism>
<evidence type="ECO:0000256" key="2">
    <source>
        <dbReference type="ARBA" id="ARBA00022833"/>
    </source>
</evidence>
<dbReference type="SUPFAM" id="SSF50129">
    <property type="entry name" value="GroES-like"/>
    <property type="match status" value="1"/>
</dbReference>
<dbReference type="InterPro" id="IPR011032">
    <property type="entry name" value="GroES-like_sf"/>
</dbReference>
<comment type="caution">
    <text evidence="6">The sequence shown here is derived from an EMBL/GenBank/DDBJ whole genome shotgun (WGS) entry which is preliminary data.</text>
</comment>
<dbReference type="InterPro" id="IPR036291">
    <property type="entry name" value="NAD(P)-bd_dom_sf"/>
</dbReference>
<dbReference type="InterPro" id="IPR013154">
    <property type="entry name" value="ADH-like_N"/>
</dbReference>
<dbReference type="PROSITE" id="PS00059">
    <property type="entry name" value="ADH_ZINC"/>
    <property type="match status" value="1"/>
</dbReference>
<dbReference type="InterPro" id="IPR002328">
    <property type="entry name" value="ADH_Zn_CS"/>
</dbReference>
<evidence type="ECO:0000259" key="5">
    <source>
        <dbReference type="SMART" id="SM00829"/>
    </source>
</evidence>
<dbReference type="AlphaFoldDB" id="A0A4R1SAZ6"/>
<proteinExistence type="inferred from homology"/>
<dbReference type="InterPro" id="IPR013149">
    <property type="entry name" value="ADH-like_C"/>
</dbReference>
<dbReference type="InterPro" id="IPR020843">
    <property type="entry name" value="ER"/>
</dbReference>
<evidence type="ECO:0000256" key="4">
    <source>
        <dbReference type="RuleBase" id="RU361277"/>
    </source>
</evidence>
<keyword evidence="1 4" id="KW-0479">Metal-binding</keyword>
<keyword evidence="2 4" id="KW-0862">Zinc</keyword>
<dbReference type="PANTHER" id="PTHR43401:SF2">
    <property type="entry name" value="L-THREONINE 3-DEHYDROGENASE"/>
    <property type="match status" value="1"/>
</dbReference>
<evidence type="ECO:0000313" key="7">
    <source>
        <dbReference type="Proteomes" id="UP000295008"/>
    </source>
</evidence>
<comment type="cofactor">
    <cofactor evidence="4">
        <name>Zn(2+)</name>
        <dbReference type="ChEBI" id="CHEBI:29105"/>
    </cofactor>
</comment>
<keyword evidence="7" id="KW-1185">Reference proteome</keyword>
<dbReference type="Gene3D" id="3.90.180.10">
    <property type="entry name" value="Medium-chain alcohol dehydrogenases, catalytic domain"/>
    <property type="match status" value="1"/>
</dbReference>
<dbReference type="Pfam" id="PF00107">
    <property type="entry name" value="ADH_zinc_N"/>
    <property type="match status" value="1"/>
</dbReference>
<dbReference type="OrthoDB" id="9777057at2"/>
<gene>
    <name evidence="6" type="ORF">EDC14_1002308</name>
</gene>
<dbReference type="Pfam" id="PF08240">
    <property type="entry name" value="ADH_N"/>
    <property type="match status" value="1"/>
</dbReference>
<dbReference type="Proteomes" id="UP000295008">
    <property type="component" value="Unassembled WGS sequence"/>
</dbReference>
<dbReference type="InterPro" id="IPR050129">
    <property type="entry name" value="Zn_alcohol_dh"/>
</dbReference>
<evidence type="ECO:0000313" key="6">
    <source>
        <dbReference type="EMBL" id="TCL76549.1"/>
    </source>
</evidence>
<dbReference type="RefSeq" id="WP_132012717.1">
    <property type="nucleotide sequence ID" value="NZ_SLUN01000002.1"/>
</dbReference>
<dbReference type="Gene3D" id="3.40.50.720">
    <property type="entry name" value="NAD(P)-binding Rossmann-like Domain"/>
    <property type="match status" value="1"/>
</dbReference>
<feature type="domain" description="Enoyl reductase (ER)" evidence="5">
    <location>
        <begin position="5"/>
        <end position="336"/>
    </location>
</feature>
<dbReference type="EMBL" id="SLUN01000002">
    <property type="protein sequence ID" value="TCL76549.1"/>
    <property type="molecule type" value="Genomic_DNA"/>
</dbReference>
<protein>
    <submittedName>
        <fullName evidence="6">2-desacetyl-2-hydroxyethyl bacteriochlorophyllide A dehydrogenase</fullName>
    </submittedName>
</protein>
<keyword evidence="3" id="KW-0560">Oxidoreductase</keyword>
<comment type="similarity">
    <text evidence="4">Belongs to the zinc-containing alcohol dehydrogenase family.</text>
</comment>
<accession>A0A4R1SAZ6</accession>
<reference evidence="6 7" key="1">
    <citation type="submission" date="2019-03" db="EMBL/GenBank/DDBJ databases">
        <title>Genomic Encyclopedia of Type Strains, Phase IV (KMG-IV): sequencing the most valuable type-strain genomes for metagenomic binning, comparative biology and taxonomic classification.</title>
        <authorList>
            <person name="Goeker M."/>
        </authorList>
    </citation>
    <scope>NUCLEOTIDE SEQUENCE [LARGE SCALE GENOMIC DNA]</scope>
    <source>
        <strain evidence="6 7">LX-B</strain>
    </source>
</reference>
<sequence>MQQVYLRKAFQLVQEEAEIPAPGSGQVLVKVEICGICATDVHSYEGETVQGNHYPFHPGHEIAGVVAKIGPGVTGLAAGDKVVIDPLYPCEACDFCRENQQNHCTHLKTLGMIGPGGFSDFTVVPAKNVYRFEAIDFKEAAFAEPLSSVVYASNRAEIGKGDRVLIYGAGPIGLLHLQMALHSGSAMVVMNDLNPQKLALAEKLGASATVSAAAPDADLQLKKLAPSGFDVVIDCTGVAKVVERSLSFLKNSGRLVIFGVCPQNSEIRLNPFQIYRRDLKIIGVFAANRTMKATVALLENRIIRTEELVAEIIPRARLEEAFKLLKQGKVNGKILVVPQ</sequence>
<dbReference type="GO" id="GO:0008270">
    <property type="term" value="F:zinc ion binding"/>
    <property type="evidence" value="ECO:0007669"/>
    <property type="project" value="InterPro"/>
</dbReference>
<evidence type="ECO:0000256" key="1">
    <source>
        <dbReference type="ARBA" id="ARBA00022723"/>
    </source>
</evidence>
<dbReference type="PANTHER" id="PTHR43401">
    <property type="entry name" value="L-THREONINE 3-DEHYDROGENASE"/>
    <property type="match status" value="1"/>
</dbReference>
<name>A0A4R1SAZ6_HYDET</name>
<dbReference type="SMART" id="SM00829">
    <property type="entry name" value="PKS_ER"/>
    <property type="match status" value="1"/>
</dbReference>